<dbReference type="AlphaFoldDB" id="A0A0E9QYB9"/>
<feature type="region of interest" description="Disordered" evidence="1">
    <location>
        <begin position="1"/>
        <end position="21"/>
    </location>
</feature>
<reference evidence="2" key="1">
    <citation type="submission" date="2014-11" db="EMBL/GenBank/DDBJ databases">
        <authorList>
            <person name="Amaro Gonzalez C."/>
        </authorList>
    </citation>
    <scope>NUCLEOTIDE SEQUENCE</scope>
</reference>
<organism evidence="2">
    <name type="scientific">Anguilla anguilla</name>
    <name type="common">European freshwater eel</name>
    <name type="synonym">Muraena anguilla</name>
    <dbReference type="NCBI Taxonomy" id="7936"/>
    <lineage>
        <taxon>Eukaryota</taxon>
        <taxon>Metazoa</taxon>
        <taxon>Chordata</taxon>
        <taxon>Craniata</taxon>
        <taxon>Vertebrata</taxon>
        <taxon>Euteleostomi</taxon>
        <taxon>Actinopterygii</taxon>
        <taxon>Neopterygii</taxon>
        <taxon>Teleostei</taxon>
        <taxon>Anguilliformes</taxon>
        <taxon>Anguillidae</taxon>
        <taxon>Anguilla</taxon>
    </lineage>
</organism>
<evidence type="ECO:0000256" key="1">
    <source>
        <dbReference type="SAM" id="MobiDB-lite"/>
    </source>
</evidence>
<name>A0A0E9QYB9_ANGAN</name>
<sequence>MLLVPGGNCHNAPPTPDKCRL</sequence>
<accession>A0A0E9QYB9</accession>
<protein>
    <submittedName>
        <fullName evidence="2">Uncharacterized protein</fullName>
    </submittedName>
</protein>
<dbReference type="EMBL" id="GBXM01087484">
    <property type="protein sequence ID" value="JAH21093.1"/>
    <property type="molecule type" value="Transcribed_RNA"/>
</dbReference>
<evidence type="ECO:0000313" key="2">
    <source>
        <dbReference type="EMBL" id="JAH21093.1"/>
    </source>
</evidence>
<reference evidence="2" key="2">
    <citation type="journal article" date="2015" name="Fish Shellfish Immunol.">
        <title>Early steps in the European eel (Anguilla anguilla)-Vibrio vulnificus interaction in the gills: Role of the RtxA13 toxin.</title>
        <authorList>
            <person name="Callol A."/>
            <person name="Pajuelo D."/>
            <person name="Ebbesson L."/>
            <person name="Teles M."/>
            <person name="MacKenzie S."/>
            <person name="Amaro C."/>
        </authorList>
    </citation>
    <scope>NUCLEOTIDE SEQUENCE</scope>
</reference>
<proteinExistence type="predicted"/>